<feature type="domain" description="Alpha-glycerophosphate oxidase C-terminal" evidence="9">
    <location>
        <begin position="423"/>
        <end position="521"/>
    </location>
</feature>
<dbReference type="PROSITE" id="PS00977">
    <property type="entry name" value="FAD_G3PDH_1"/>
    <property type="match status" value="1"/>
</dbReference>
<dbReference type="Pfam" id="PF01266">
    <property type="entry name" value="DAO"/>
    <property type="match status" value="1"/>
</dbReference>
<dbReference type="InterPro" id="IPR036188">
    <property type="entry name" value="FAD/NAD-bd_sf"/>
</dbReference>
<organism evidence="10 11">
    <name type="scientific">Kribbella pittospori</name>
    <dbReference type="NCBI Taxonomy" id="722689"/>
    <lineage>
        <taxon>Bacteria</taxon>
        <taxon>Bacillati</taxon>
        <taxon>Actinomycetota</taxon>
        <taxon>Actinomycetes</taxon>
        <taxon>Propionibacteriales</taxon>
        <taxon>Kribbellaceae</taxon>
        <taxon>Kribbella</taxon>
    </lineage>
</organism>
<dbReference type="Gene3D" id="3.50.50.60">
    <property type="entry name" value="FAD/NAD(P)-binding domain"/>
    <property type="match status" value="1"/>
</dbReference>
<dbReference type="Pfam" id="PF16901">
    <property type="entry name" value="DAO_C"/>
    <property type="match status" value="1"/>
</dbReference>
<comment type="cofactor">
    <cofactor evidence="1 7">
        <name>FAD</name>
        <dbReference type="ChEBI" id="CHEBI:57692"/>
    </cofactor>
</comment>
<keyword evidence="6 7" id="KW-0560">Oxidoreductase</keyword>
<evidence type="ECO:0000256" key="4">
    <source>
        <dbReference type="ARBA" id="ARBA00022798"/>
    </source>
</evidence>
<evidence type="ECO:0000256" key="1">
    <source>
        <dbReference type="ARBA" id="ARBA00001974"/>
    </source>
</evidence>
<comment type="catalytic activity">
    <reaction evidence="7">
        <text>a quinone + sn-glycerol 3-phosphate = dihydroxyacetone phosphate + a quinol</text>
        <dbReference type="Rhea" id="RHEA:18977"/>
        <dbReference type="ChEBI" id="CHEBI:24646"/>
        <dbReference type="ChEBI" id="CHEBI:57597"/>
        <dbReference type="ChEBI" id="CHEBI:57642"/>
        <dbReference type="ChEBI" id="CHEBI:132124"/>
        <dbReference type="EC" id="1.1.5.3"/>
    </reaction>
</comment>
<evidence type="ECO:0000256" key="5">
    <source>
        <dbReference type="ARBA" id="ARBA00022827"/>
    </source>
</evidence>
<dbReference type="AlphaFoldDB" id="A0A4R0K7H5"/>
<dbReference type="InterPro" id="IPR006076">
    <property type="entry name" value="FAD-dep_OxRdtase"/>
</dbReference>
<dbReference type="OrthoDB" id="9766796at2"/>
<name>A0A4R0K7H5_9ACTN</name>
<dbReference type="InterPro" id="IPR031656">
    <property type="entry name" value="DAO_C"/>
</dbReference>
<evidence type="ECO:0000313" key="11">
    <source>
        <dbReference type="Proteomes" id="UP000291144"/>
    </source>
</evidence>
<evidence type="ECO:0000256" key="7">
    <source>
        <dbReference type="RuleBase" id="RU361217"/>
    </source>
</evidence>
<dbReference type="GO" id="GO:0004368">
    <property type="term" value="F:glycerol-3-phosphate dehydrogenase (quinone) activity"/>
    <property type="evidence" value="ECO:0007669"/>
    <property type="project" value="UniProtKB-EC"/>
</dbReference>
<gene>
    <name evidence="10" type="ORF">E0H73_33530</name>
</gene>
<accession>A0A4R0K7H5</accession>
<dbReference type="GO" id="GO:0046168">
    <property type="term" value="P:glycerol-3-phosphate catabolic process"/>
    <property type="evidence" value="ECO:0007669"/>
    <property type="project" value="TreeGrafter"/>
</dbReference>
<protein>
    <recommendedName>
        <fullName evidence="7">Glycerol-3-phosphate dehydrogenase</fullName>
        <ecNumber evidence="7">1.1.5.3</ecNumber>
    </recommendedName>
</protein>
<keyword evidence="5" id="KW-0274">FAD</keyword>
<feature type="domain" description="FAD dependent oxidoreductase" evidence="8">
    <location>
        <begin position="39"/>
        <end position="401"/>
    </location>
</feature>
<dbReference type="PROSITE" id="PS00978">
    <property type="entry name" value="FAD_G3PDH_2"/>
    <property type="match status" value="1"/>
</dbReference>
<dbReference type="InterPro" id="IPR038299">
    <property type="entry name" value="DAO_C_sf"/>
</dbReference>
<evidence type="ECO:0000259" key="8">
    <source>
        <dbReference type="Pfam" id="PF01266"/>
    </source>
</evidence>
<evidence type="ECO:0000256" key="6">
    <source>
        <dbReference type="ARBA" id="ARBA00023002"/>
    </source>
</evidence>
<dbReference type="Proteomes" id="UP000291144">
    <property type="component" value="Unassembled WGS sequence"/>
</dbReference>
<comment type="similarity">
    <text evidence="2 7">Belongs to the FAD-dependent glycerol-3-phosphate dehydrogenase family.</text>
</comment>
<dbReference type="EMBL" id="SJKB01000013">
    <property type="protein sequence ID" value="TCC56091.1"/>
    <property type="molecule type" value="Genomic_DNA"/>
</dbReference>
<evidence type="ECO:0000256" key="3">
    <source>
        <dbReference type="ARBA" id="ARBA00022630"/>
    </source>
</evidence>
<dbReference type="PANTHER" id="PTHR11985:SF35">
    <property type="entry name" value="ANAEROBIC GLYCEROL-3-PHOSPHATE DEHYDROGENASE SUBUNIT A"/>
    <property type="match status" value="1"/>
</dbReference>
<keyword evidence="4" id="KW-0319">Glycerol metabolism</keyword>
<dbReference type="GO" id="GO:0006071">
    <property type="term" value="P:glycerol metabolic process"/>
    <property type="evidence" value="ECO:0007669"/>
    <property type="project" value="UniProtKB-KW"/>
</dbReference>
<keyword evidence="11" id="KW-1185">Reference proteome</keyword>
<proteinExistence type="inferred from homology"/>
<evidence type="ECO:0000313" key="10">
    <source>
        <dbReference type="EMBL" id="TCC56091.1"/>
    </source>
</evidence>
<sequence length="524" mass="55549">MIDRGGGAGKPFSTVGNASLNAARRARELDWLETTGKVDVLVIGGGVTGAGVALDAAARGLSVALVEKHDLAFGTSRWSSKLVHGGLRYLASGHVGIAYESAVERGILMKTTAPHLVHPVPQVAPWLPQAKFAQAALLRGAFLGGDVLRTFARTSDDYLPHSRRVSSAEILRYAPTLRPDGMRGGFLTWDGQLYDDARLVVAIARTAAQYGARVLTRVAATEVTGRGAVLVDQLTGHRLQVDASAVINAAGIWADQVASGIKLRPSRGTHLVFPQSAFGGLSAVLTVPVPGQLRRVVMAIPAPDDRVYVGLTDEDAPGPVSDVPRATEAEIDFLLDTISHAVQTPLTRADLLGTYAGLRPLLDTGHHNGEHKTADISRRHAVITGADGLVTIVGGKLTTYRRMAQDALDAALDQSDLAVRRPCLTHRIPLVGAADRVRLAAVRAPSRFVQRYGVEAPEVIAGAPGSQEPIAPGLRTTYAELLFAVRHEGALTEDDVLDRRTRIGLSAADRELALPAVREAFAAV</sequence>
<dbReference type="PANTHER" id="PTHR11985">
    <property type="entry name" value="GLYCEROL-3-PHOSPHATE DEHYDROGENASE"/>
    <property type="match status" value="1"/>
</dbReference>
<keyword evidence="3 7" id="KW-0285">Flavoprotein</keyword>
<reference evidence="10 11" key="1">
    <citation type="submission" date="2019-02" db="EMBL/GenBank/DDBJ databases">
        <title>Kribbella capetownensis sp. nov. and Kribbella speibonae sp. nov., isolated from soil.</title>
        <authorList>
            <person name="Curtis S.M."/>
            <person name="Norton I."/>
            <person name="Everest G.J."/>
            <person name="Meyers P.R."/>
        </authorList>
    </citation>
    <scope>NUCLEOTIDE SEQUENCE [LARGE SCALE GENOMIC DNA]</scope>
    <source>
        <strain evidence="10 11">NRRL B-24813</strain>
    </source>
</reference>
<dbReference type="SUPFAM" id="SSF51905">
    <property type="entry name" value="FAD/NAD(P)-binding domain"/>
    <property type="match status" value="1"/>
</dbReference>
<evidence type="ECO:0000256" key="2">
    <source>
        <dbReference type="ARBA" id="ARBA00007330"/>
    </source>
</evidence>
<dbReference type="Gene3D" id="1.10.8.870">
    <property type="entry name" value="Alpha-glycerophosphate oxidase, cap domain"/>
    <property type="match status" value="1"/>
</dbReference>
<dbReference type="PRINTS" id="PR01001">
    <property type="entry name" value="FADG3PDH"/>
</dbReference>
<dbReference type="EC" id="1.1.5.3" evidence="7"/>
<dbReference type="InterPro" id="IPR000447">
    <property type="entry name" value="G3P_DH_FAD-dep"/>
</dbReference>
<dbReference type="Gene3D" id="3.30.9.10">
    <property type="entry name" value="D-Amino Acid Oxidase, subunit A, domain 2"/>
    <property type="match status" value="1"/>
</dbReference>
<evidence type="ECO:0000259" key="9">
    <source>
        <dbReference type="Pfam" id="PF16901"/>
    </source>
</evidence>
<comment type="caution">
    <text evidence="10">The sequence shown here is derived from an EMBL/GenBank/DDBJ whole genome shotgun (WGS) entry which is preliminary data.</text>
</comment>
<dbReference type="GO" id="GO:0009331">
    <property type="term" value="C:glycerol-3-phosphate dehydrogenase (FAD) complex"/>
    <property type="evidence" value="ECO:0007669"/>
    <property type="project" value="UniProtKB-UniRule"/>
</dbReference>